<dbReference type="CDD" id="cd13120">
    <property type="entry name" value="BF2867_like_N"/>
    <property type="match status" value="1"/>
</dbReference>
<proteinExistence type="predicted"/>
<dbReference type="AlphaFoldDB" id="A0A173YUG9"/>
<dbReference type="PROSITE" id="PS51257">
    <property type="entry name" value="PROKAR_LIPOPROTEIN"/>
    <property type="match status" value="1"/>
</dbReference>
<accession>A0A173YUG9</accession>
<gene>
    <name evidence="2" type="ORF">ERS852397_00631</name>
</gene>
<evidence type="ECO:0000313" key="3">
    <source>
        <dbReference type="Proteomes" id="UP000095517"/>
    </source>
</evidence>
<reference evidence="2 3" key="1">
    <citation type="submission" date="2015-09" db="EMBL/GenBank/DDBJ databases">
        <authorList>
            <consortium name="Pathogen Informatics"/>
        </authorList>
    </citation>
    <scope>NUCLEOTIDE SEQUENCE [LARGE SCALE GENOMIC DNA]</scope>
    <source>
        <strain evidence="2 3">2789STDY5608840</strain>
    </source>
</reference>
<protein>
    <recommendedName>
        <fullName evidence="4">Fimbrillin family protein</fullName>
    </recommendedName>
</protein>
<evidence type="ECO:0000313" key="2">
    <source>
        <dbReference type="EMBL" id="CUN67220.1"/>
    </source>
</evidence>
<organism evidence="2 3">
    <name type="scientific">Bacteroides finegoldii</name>
    <dbReference type="NCBI Taxonomy" id="338188"/>
    <lineage>
        <taxon>Bacteria</taxon>
        <taxon>Pseudomonadati</taxon>
        <taxon>Bacteroidota</taxon>
        <taxon>Bacteroidia</taxon>
        <taxon>Bacteroidales</taxon>
        <taxon>Bacteroidaceae</taxon>
        <taxon>Bacteroides</taxon>
    </lineage>
</organism>
<dbReference type="EMBL" id="CYZH01000003">
    <property type="protein sequence ID" value="CUN67220.1"/>
    <property type="molecule type" value="Genomic_DNA"/>
</dbReference>
<sequence>MKQIYSHIKLAAVSLLIFSACTQDEMLPQIGENETAVSDVLTIQNVNVANFDTGNSTTRVINDGVTVLFEVGNSLEDVNGDEIGILLIDKDGIGFANEPFKYINENGVNKWVSKNSVSYTSKIKKVIAYFPYAQIVKDGKEFVPSSVNELKELKKEEETTEFKDKDLLIAEINDIQSHQLTINFKHAFSLIAFSAEATIKLDDTEEISYLLDLSDVSFSIGDELYTPESMSGKYICLVDEEQLVKNDFRYFYTIDNITYSKTLKDPITLAANQCYTFPCPTSSEGTADIAVGDFYCTTESNKTIILPRNAAGIPTGLTCKGIVFHIIDDFETFKSTNDLNDSNLNGYQEKHGLVVSTKKGNNFGTVAAADIEQAFIDGNAEKYTDTETSNGYKLTQILVGTENLGFIALNNHTEKLNNSTAWYAPSFNELKYLIQGENTQTGSTSGQEYINKQLKKINADELAGTIPSVTFYNGVGDHGLRLMTGGSENGWHGIPGEAFYPICAF</sequence>
<keyword evidence="1" id="KW-0732">Signal</keyword>
<dbReference type="RefSeq" id="WP_055278439.1">
    <property type="nucleotide sequence ID" value="NZ_CABIXA010000003.1"/>
</dbReference>
<evidence type="ECO:0008006" key="4">
    <source>
        <dbReference type="Google" id="ProtNLM"/>
    </source>
</evidence>
<feature type="chain" id="PRO_5008016420" description="Fimbrillin family protein" evidence="1">
    <location>
        <begin position="23"/>
        <end position="505"/>
    </location>
</feature>
<feature type="signal peptide" evidence="1">
    <location>
        <begin position="1"/>
        <end position="22"/>
    </location>
</feature>
<dbReference type="InterPro" id="IPR042278">
    <property type="entry name" value="Mfa-like_1_N"/>
</dbReference>
<evidence type="ECO:0000256" key="1">
    <source>
        <dbReference type="SAM" id="SignalP"/>
    </source>
</evidence>
<name>A0A173YUG9_9BACE</name>
<dbReference type="Gene3D" id="2.60.40.2620">
    <property type="entry name" value="Fimbrillin-like"/>
    <property type="match status" value="1"/>
</dbReference>
<dbReference type="STRING" id="338188.ERS852397_00631"/>
<dbReference type="Proteomes" id="UP000095517">
    <property type="component" value="Unassembled WGS sequence"/>
</dbReference>